<dbReference type="PANTHER" id="PTHR46796:SF14">
    <property type="entry name" value="TRANSCRIPTIONAL REGULATORY PROTEIN"/>
    <property type="match status" value="1"/>
</dbReference>
<dbReference type="GO" id="GO:0043565">
    <property type="term" value="F:sequence-specific DNA binding"/>
    <property type="evidence" value="ECO:0007669"/>
    <property type="project" value="InterPro"/>
</dbReference>
<dbReference type="InterPro" id="IPR018060">
    <property type="entry name" value="HTH_AraC"/>
</dbReference>
<dbReference type="GO" id="GO:0003700">
    <property type="term" value="F:DNA-binding transcription factor activity"/>
    <property type="evidence" value="ECO:0007669"/>
    <property type="project" value="InterPro"/>
</dbReference>
<dbReference type="InterPro" id="IPR018062">
    <property type="entry name" value="HTH_AraC-typ_CS"/>
</dbReference>
<dbReference type="RefSeq" id="WP_142861399.1">
    <property type="nucleotide sequence ID" value="NZ_VJMF01000003.1"/>
</dbReference>
<dbReference type="PRINTS" id="PR00032">
    <property type="entry name" value="HTHARAC"/>
</dbReference>
<keyword evidence="2" id="KW-0238">DNA-binding</keyword>
<evidence type="ECO:0000259" key="4">
    <source>
        <dbReference type="PROSITE" id="PS01124"/>
    </source>
</evidence>
<accession>A0A549T8T8</accession>
<dbReference type="EMBL" id="VJMF01000003">
    <property type="protein sequence ID" value="TRL38265.1"/>
    <property type="molecule type" value="Genomic_DNA"/>
</dbReference>
<evidence type="ECO:0000313" key="5">
    <source>
        <dbReference type="EMBL" id="TRL38265.1"/>
    </source>
</evidence>
<evidence type="ECO:0000256" key="2">
    <source>
        <dbReference type="ARBA" id="ARBA00023125"/>
    </source>
</evidence>
<dbReference type="Gene3D" id="1.10.10.60">
    <property type="entry name" value="Homeodomain-like"/>
    <property type="match status" value="2"/>
</dbReference>
<dbReference type="PROSITE" id="PS01124">
    <property type="entry name" value="HTH_ARAC_FAMILY_2"/>
    <property type="match status" value="1"/>
</dbReference>
<dbReference type="InterPro" id="IPR009057">
    <property type="entry name" value="Homeodomain-like_sf"/>
</dbReference>
<dbReference type="Pfam" id="PF12833">
    <property type="entry name" value="HTH_18"/>
    <property type="match status" value="1"/>
</dbReference>
<comment type="caution">
    <text evidence="5">The sequence shown here is derived from an EMBL/GenBank/DDBJ whole genome shotgun (WGS) entry which is preliminary data.</text>
</comment>
<gene>
    <name evidence="5" type="ORF">FM996_00740</name>
</gene>
<dbReference type="PANTHER" id="PTHR46796">
    <property type="entry name" value="HTH-TYPE TRANSCRIPTIONAL ACTIVATOR RHAS-RELATED"/>
    <property type="match status" value="1"/>
</dbReference>
<dbReference type="SUPFAM" id="SSF46689">
    <property type="entry name" value="Homeodomain-like"/>
    <property type="match status" value="2"/>
</dbReference>
<dbReference type="SMART" id="SM00342">
    <property type="entry name" value="HTH_ARAC"/>
    <property type="match status" value="1"/>
</dbReference>
<evidence type="ECO:0000313" key="6">
    <source>
        <dbReference type="Proteomes" id="UP000316781"/>
    </source>
</evidence>
<keyword evidence="3" id="KW-0804">Transcription</keyword>
<organism evidence="5 6">
    <name type="scientific">Methylosinus sporium</name>
    <dbReference type="NCBI Taxonomy" id="428"/>
    <lineage>
        <taxon>Bacteria</taxon>
        <taxon>Pseudomonadati</taxon>
        <taxon>Pseudomonadota</taxon>
        <taxon>Alphaproteobacteria</taxon>
        <taxon>Hyphomicrobiales</taxon>
        <taxon>Methylocystaceae</taxon>
        <taxon>Methylosinus</taxon>
    </lineage>
</organism>
<sequence>MDAAAKGASPKAGAIKDSLGCSLTELSKDQALDAGHMVFRRKAASGRHRAQVATQAQDRGVLIGISLADGHRRSLREGRAAHDCLFDRGDIYLRDFEENYKAEMDGSFDFFLIELMPEFWRDAEKVAGVSPDVGLARQLAKRDMTLYHLANAVLPLLEDPELLDPILLEQMATTIGAHLLKRHGDRRSEATGFDRGLGSVMVRKAKEMLVSTDEEDGTSIATIAEALNMSRSHFFRAFRESTGISPYQWLLKQRIDNAQRLLRTTNLPLSEIALHCGFSDQSHFTRIFSRDVGVTPKVWRQRVR</sequence>
<dbReference type="AlphaFoldDB" id="A0A549T8T8"/>
<reference evidence="5 6" key="1">
    <citation type="submission" date="2019-07" db="EMBL/GenBank/DDBJ databases">
        <title>Ln-dependent methylotrophs.</title>
        <authorList>
            <person name="Tani A."/>
        </authorList>
    </citation>
    <scope>NUCLEOTIDE SEQUENCE [LARGE SCALE GENOMIC DNA]</scope>
    <source>
        <strain evidence="5 6">SM89A</strain>
    </source>
</reference>
<evidence type="ECO:0000256" key="3">
    <source>
        <dbReference type="ARBA" id="ARBA00023163"/>
    </source>
</evidence>
<protein>
    <submittedName>
        <fullName evidence="5">Helix-turn-helix transcriptional regulator</fullName>
    </submittedName>
</protein>
<name>A0A549T8T8_METSR</name>
<dbReference type="Proteomes" id="UP000316781">
    <property type="component" value="Unassembled WGS sequence"/>
</dbReference>
<evidence type="ECO:0000256" key="1">
    <source>
        <dbReference type="ARBA" id="ARBA00023015"/>
    </source>
</evidence>
<dbReference type="PROSITE" id="PS00041">
    <property type="entry name" value="HTH_ARAC_FAMILY_1"/>
    <property type="match status" value="1"/>
</dbReference>
<feature type="domain" description="HTH araC/xylS-type" evidence="4">
    <location>
        <begin position="203"/>
        <end position="302"/>
    </location>
</feature>
<keyword evidence="1" id="KW-0805">Transcription regulation</keyword>
<dbReference type="InterPro" id="IPR050204">
    <property type="entry name" value="AraC_XylS_family_regulators"/>
</dbReference>
<proteinExistence type="predicted"/>
<dbReference type="InterPro" id="IPR020449">
    <property type="entry name" value="Tscrpt_reg_AraC-type_HTH"/>
</dbReference>